<dbReference type="InterPro" id="IPR015500">
    <property type="entry name" value="Peptidase_S8_subtilisin-rel"/>
</dbReference>
<dbReference type="PROSITE" id="PS00138">
    <property type="entry name" value="SUBTILASE_SER"/>
    <property type="match status" value="1"/>
</dbReference>
<dbReference type="InterPro" id="IPR000209">
    <property type="entry name" value="Peptidase_S8/S53_dom"/>
</dbReference>
<evidence type="ECO:0000313" key="7">
    <source>
        <dbReference type="EMBL" id="CCH77679.1"/>
    </source>
</evidence>
<dbReference type="STRING" id="1194083.BN12_2130004"/>
<keyword evidence="8" id="KW-1185">Reference proteome</keyword>
<accession>A0A077M0G7</accession>
<comment type="caution">
    <text evidence="7">The sequence shown here is derived from an EMBL/GenBank/DDBJ whole genome shotgun (WGS) entry which is preliminary data.</text>
</comment>
<evidence type="ECO:0000256" key="5">
    <source>
        <dbReference type="SAM" id="SignalP"/>
    </source>
</evidence>
<evidence type="ECO:0000256" key="3">
    <source>
        <dbReference type="ARBA" id="ARBA00022825"/>
    </source>
</evidence>
<dbReference type="RefSeq" id="WP_083454744.1">
    <property type="nucleotide sequence ID" value="NZ_HF570958.1"/>
</dbReference>
<reference evidence="7 8" key="1">
    <citation type="journal article" date="2013" name="ISME J.">
        <title>A metabolic model for members of the genus Tetrasphaera involved in enhanced biological phosphorus removal.</title>
        <authorList>
            <person name="Kristiansen R."/>
            <person name="Nguyen H.T.T."/>
            <person name="Saunders A.M."/>
            <person name="Nielsen J.L."/>
            <person name="Wimmer R."/>
            <person name="Le V.Q."/>
            <person name="McIlroy S.J."/>
            <person name="Petrovski S."/>
            <person name="Seviour R.J."/>
            <person name="Calteau A."/>
            <person name="Nielsen K.L."/>
            <person name="Nielsen P.H."/>
        </authorList>
    </citation>
    <scope>NUCLEOTIDE SEQUENCE [LARGE SCALE GENOMIC DNA]</scope>
    <source>
        <strain evidence="7 8">T1-X7</strain>
    </source>
</reference>
<dbReference type="SUPFAM" id="SSF49785">
    <property type="entry name" value="Galactose-binding domain-like"/>
    <property type="match status" value="1"/>
</dbReference>
<keyword evidence="1" id="KW-0645">Protease</keyword>
<dbReference type="GO" id="GO:0004252">
    <property type="term" value="F:serine-type endopeptidase activity"/>
    <property type="evidence" value="ECO:0007669"/>
    <property type="project" value="InterPro"/>
</dbReference>
<dbReference type="PROSITE" id="PS51829">
    <property type="entry name" value="P_HOMO_B"/>
    <property type="match status" value="1"/>
</dbReference>
<dbReference type="GO" id="GO:0006508">
    <property type="term" value="P:proteolysis"/>
    <property type="evidence" value="ECO:0007669"/>
    <property type="project" value="UniProtKB-KW"/>
</dbReference>
<dbReference type="InterPro" id="IPR023828">
    <property type="entry name" value="Peptidase_S8_Ser-AS"/>
</dbReference>
<gene>
    <name evidence="7" type="ORF">BN12_2130004</name>
</gene>
<dbReference type="Proteomes" id="UP000035721">
    <property type="component" value="Unassembled WGS sequence"/>
</dbReference>
<evidence type="ECO:0000313" key="8">
    <source>
        <dbReference type="Proteomes" id="UP000035721"/>
    </source>
</evidence>
<name>A0A077M0G7_9MICO</name>
<dbReference type="InterPro" id="IPR036852">
    <property type="entry name" value="Peptidase_S8/S53_dom_sf"/>
</dbReference>
<evidence type="ECO:0000259" key="6">
    <source>
        <dbReference type="PROSITE" id="PS51829"/>
    </source>
</evidence>
<evidence type="ECO:0000256" key="1">
    <source>
        <dbReference type="ARBA" id="ARBA00022670"/>
    </source>
</evidence>
<dbReference type="InterPro" id="IPR008979">
    <property type="entry name" value="Galactose-bd-like_sf"/>
</dbReference>
<dbReference type="Pfam" id="PF00082">
    <property type="entry name" value="Peptidase_S8"/>
    <property type="match status" value="1"/>
</dbReference>
<protein>
    <submittedName>
        <fullName evidence="7">Proprotein convertase P</fullName>
    </submittedName>
</protein>
<dbReference type="Gene3D" id="3.40.50.200">
    <property type="entry name" value="Peptidase S8/S53 domain"/>
    <property type="match status" value="2"/>
</dbReference>
<feature type="region of interest" description="Disordered" evidence="4">
    <location>
        <begin position="179"/>
        <end position="203"/>
    </location>
</feature>
<evidence type="ECO:0000256" key="2">
    <source>
        <dbReference type="ARBA" id="ARBA00022801"/>
    </source>
</evidence>
<organism evidence="7 8">
    <name type="scientific">Nostocoides japonicum T1-X7</name>
    <dbReference type="NCBI Taxonomy" id="1194083"/>
    <lineage>
        <taxon>Bacteria</taxon>
        <taxon>Bacillati</taxon>
        <taxon>Actinomycetota</taxon>
        <taxon>Actinomycetes</taxon>
        <taxon>Micrococcales</taxon>
        <taxon>Intrasporangiaceae</taxon>
        <taxon>Nostocoides</taxon>
    </lineage>
</organism>
<dbReference type="Pfam" id="PF01483">
    <property type="entry name" value="P_proprotein"/>
    <property type="match status" value="1"/>
</dbReference>
<evidence type="ECO:0000256" key="4">
    <source>
        <dbReference type="SAM" id="MobiDB-lite"/>
    </source>
</evidence>
<dbReference type="InterPro" id="IPR002884">
    <property type="entry name" value="P_dom"/>
</dbReference>
<feature type="chain" id="PRO_5001720872" evidence="5">
    <location>
        <begin position="47"/>
        <end position="966"/>
    </location>
</feature>
<dbReference type="Gene3D" id="2.60.120.260">
    <property type="entry name" value="Galactose-binding domain-like"/>
    <property type="match status" value="1"/>
</dbReference>
<dbReference type="EMBL" id="CAJB01000128">
    <property type="protein sequence ID" value="CCH77679.1"/>
    <property type="molecule type" value="Genomic_DNA"/>
</dbReference>
<sequence length="966" mass="98483">MTNPSFGGARARSDARTARRGRTIIVAIAAAATTAAAMALANPATAASDPGAVSARAAAQIAALQALKGGSGPVAKLDSRLAVAARTASDTTAASSLAKAAPKLKVPRAADHVSVDISVTGVSDDLTGAIEAAGGTVAYASTRLRTIRATLPVSGLTTIAARKDVTAIRTADEYLTAAMTPPGTSPAGGGAASPATAESKQQEAARLDRIAASVAAATRKVTPRTGSVVSEGDRAHAADTARSRFRVSGVGVKVCALSDGVDSLAASQASGDLPDVDVLPGQAGAGDEGTAMLEIIHDLAPKAELGFATADISAASFADNILALRTQAHCDIIVDDVVYFSESPFQDGPIAQAVESVTHDGALYFSSAGNEGNLLSGSSGNYEADFRGSGQSIAKFRGEAHDFDPGAGTQVFDPLADMSAGVPAILQWNDPLGRSGNDYDLYDLDSAGNVLAFSQNVQDGNDDPFEGFYTDAFASGQRLAVVKYSGATRYFQLTAFRGQFWPSDDGLRAYATGGVTRGHSTVVDAFSVAAAPAADPLPFAFYPGDSPNPSGPYPGVFTKKQVPEIFTSDGPRRMFYKPDGTPYTPGNLTATGGVVRQKPDITAADGVMTSVDGYDPFFGTSAAAPHAAAIAALVLSGNPGAGESLVREAFDRTALDLAPKGVDDRTGHGVILATRVLANTGATPQPLVTAGTPTVTPTTGDGDAYLEPGESASVSLPVTNVGDARATGVSVRMTATDAKATVTPASRSYGAVPVGATAARTFTLKLGPRYPVGQPVHLTVRTQFAGALSPTTKELTVRTGQPATTATTFAYTGPAVPIPDDTPAGVSIPLRVTGMTYAAKVTFSVDGTTCTTNRGATKVGIDHTFVGDLVGTLTSPSGRTATLFSRDGSSGHNLCRVVFDDAATAPFASATSADAPFTGSWQPTTPLEPLLADPVSGTWHLTVSDNAFLDTGSVRAFSLHVTGFQH</sequence>
<feature type="signal peptide" evidence="5">
    <location>
        <begin position="1"/>
        <end position="46"/>
    </location>
</feature>
<feature type="domain" description="P/Homo B" evidence="6">
    <location>
        <begin position="800"/>
        <end position="966"/>
    </location>
</feature>
<dbReference type="SUPFAM" id="SSF52743">
    <property type="entry name" value="Subtilisin-like"/>
    <property type="match status" value="1"/>
</dbReference>
<dbReference type="PRINTS" id="PR00723">
    <property type="entry name" value="SUBTILISIN"/>
</dbReference>
<keyword evidence="5" id="KW-0732">Signal</keyword>
<keyword evidence="2" id="KW-0378">Hydrolase</keyword>
<dbReference type="AlphaFoldDB" id="A0A077M0G7"/>
<proteinExistence type="predicted"/>
<keyword evidence="3" id="KW-0720">Serine protease</keyword>